<accession>A0A3M7CV89</accession>
<dbReference type="Proteomes" id="UP000269276">
    <property type="component" value="Unassembled WGS sequence"/>
</dbReference>
<dbReference type="OrthoDB" id="3933088at2759"/>
<reference evidence="2 3" key="1">
    <citation type="journal article" date="2018" name="BMC Genomics">
        <title>Genomic evidence for intraspecific hybridization in a clonal and extremely halotolerant yeast.</title>
        <authorList>
            <person name="Gostincar C."/>
            <person name="Stajich J.E."/>
            <person name="Zupancic J."/>
            <person name="Zalar P."/>
            <person name="Gunde-Cimerman N."/>
        </authorList>
    </citation>
    <scope>NUCLEOTIDE SEQUENCE [LARGE SCALE GENOMIC DNA]</scope>
    <source>
        <strain evidence="2 3">EXF-2682</strain>
    </source>
</reference>
<dbReference type="EMBL" id="QWIP01000718">
    <property type="protein sequence ID" value="RMY56058.1"/>
    <property type="molecule type" value="Genomic_DNA"/>
</dbReference>
<proteinExistence type="predicted"/>
<dbReference type="AlphaFoldDB" id="A0A3M7CV89"/>
<evidence type="ECO:0000313" key="3">
    <source>
        <dbReference type="Proteomes" id="UP000269276"/>
    </source>
</evidence>
<feature type="compositionally biased region" description="Basic and acidic residues" evidence="1">
    <location>
        <begin position="447"/>
        <end position="460"/>
    </location>
</feature>
<evidence type="ECO:0000256" key="1">
    <source>
        <dbReference type="SAM" id="MobiDB-lite"/>
    </source>
</evidence>
<gene>
    <name evidence="2" type="ORF">D0863_13105</name>
</gene>
<feature type="compositionally biased region" description="Polar residues" evidence="1">
    <location>
        <begin position="467"/>
        <end position="479"/>
    </location>
</feature>
<dbReference type="VEuPathDB" id="FungiDB:BTJ68_13979"/>
<organism evidence="2 3">
    <name type="scientific">Hortaea werneckii</name>
    <name type="common">Black yeast</name>
    <name type="synonym">Cladosporium werneckii</name>
    <dbReference type="NCBI Taxonomy" id="91943"/>
    <lineage>
        <taxon>Eukaryota</taxon>
        <taxon>Fungi</taxon>
        <taxon>Dikarya</taxon>
        <taxon>Ascomycota</taxon>
        <taxon>Pezizomycotina</taxon>
        <taxon>Dothideomycetes</taxon>
        <taxon>Dothideomycetidae</taxon>
        <taxon>Mycosphaerellales</taxon>
        <taxon>Teratosphaeriaceae</taxon>
        <taxon>Hortaea</taxon>
    </lineage>
</organism>
<feature type="compositionally biased region" description="Basic and acidic residues" evidence="1">
    <location>
        <begin position="496"/>
        <end position="509"/>
    </location>
</feature>
<feature type="compositionally biased region" description="Basic residues" evidence="1">
    <location>
        <begin position="550"/>
        <end position="562"/>
    </location>
</feature>
<feature type="region of interest" description="Disordered" evidence="1">
    <location>
        <begin position="220"/>
        <end position="276"/>
    </location>
</feature>
<feature type="region of interest" description="Disordered" evidence="1">
    <location>
        <begin position="325"/>
        <end position="562"/>
    </location>
</feature>
<protein>
    <submittedName>
        <fullName evidence="2">Uncharacterized protein</fullName>
    </submittedName>
</protein>
<name>A0A3M7CV89_HORWE</name>
<comment type="caution">
    <text evidence="2">The sequence shown here is derived from an EMBL/GenBank/DDBJ whole genome shotgun (WGS) entry which is preliminary data.</text>
</comment>
<feature type="compositionally biased region" description="Basic and acidic residues" evidence="1">
    <location>
        <begin position="408"/>
        <end position="420"/>
    </location>
</feature>
<feature type="region of interest" description="Disordered" evidence="1">
    <location>
        <begin position="118"/>
        <end position="161"/>
    </location>
</feature>
<sequence>MEEDYDYDDDQFLEYDGDWIFVEDEYGLAVSTFRRLLAAPLQSDGSQLPVSSSRFLQYQRRLTQRLIQDELAESQVPEPGYSGTNAEIALESFDYDIYNYWDDVDYLADDAYWDYEEKASPGEESQSSGQKRKRGTPARGSAASKRRKVSGKDVAEGAVPGRGQMDNVMFVSREEQVRLALQRGPVLKRSKPVAFLGDWRKRYANVDGEVLVGQMPADMEKAAQAGDATRGQSPDQEIASAAGPGSQEDEEGWEDEEEENASTAGDGVDGLPSLDPDMLKQILRQRMGDAGLDGMDEGAFMDTISKMLAGASDEDDVAGDLANNLLGQATEGGGNSAFSDWLSGQGVSLDAAEEDETSSNAEADISHGGGQSSIPGSAAASRTSTLDSAIALESSQASRDTVTPTNSRAKDAQRRKDTVGGRKKRPAKQVALDDPSVKEPPINIESTEEKRRDDREDAPKNEAPTPARSTRSKAINSPAPSKKNTRSNEIANPERQLQHELQDDARDSAANDPAPTTSTGKGRKRKAADDDEVSQNDSKGNRKAKEPATRRTRSARAKTGGK</sequence>
<feature type="compositionally biased region" description="Polar residues" evidence="1">
    <location>
        <begin position="372"/>
        <end position="407"/>
    </location>
</feature>
<feature type="compositionally biased region" description="Acidic residues" evidence="1">
    <location>
        <begin position="247"/>
        <end position="260"/>
    </location>
</feature>
<feature type="compositionally biased region" description="Basic and acidic residues" evidence="1">
    <location>
        <begin position="539"/>
        <end position="549"/>
    </location>
</feature>
<evidence type="ECO:0000313" key="2">
    <source>
        <dbReference type="EMBL" id="RMY56058.1"/>
    </source>
</evidence>